<gene>
    <name evidence="5" type="ORF">CPAG_08654</name>
</gene>
<feature type="region of interest" description="Disordered" evidence="3">
    <location>
        <begin position="1"/>
        <end position="45"/>
    </location>
</feature>
<dbReference type="AlphaFoldDB" id="A0A0J6FTC0"/>
<reference evidence="6" key="2">
    <citation type="journal article" date="2009" name="Genome Res.">
        <title>Comparative genomic analyses of the human fungal pathogens Coccidioides and their relatives.</title>
        <authorList>
            <person name="Sharpton T.J."/>
            <person name="Stajich J.E."/>
            <person name="Rounsley S.D."/>
            <person name="Gardner M.J."/>
            <person name="Wortman J.R."/>
            <person name="Jordar V.S."/>
            <person name="Maiti R."/>
            <person name="Kodira C.D."/>
            <person name="Neafsey D.E."/>
            <person name="Zeng Q."/>
            <person name="Hung C.-Y."/>
            <person name="McMahan C."/>
            <person name="Muszewska A."/>
            <person name="Grynberg M."/>
            <person name="Mandel M.A."/>
            <person name="Kellner E.M."/>
            <person name="Barker B.M."/>
            <person name="Galgiani J.N."/>
            <person name="Orbach M.J."/>
            <person name="Kirkland T.N."/>
            <person name="Cole G.T."/>
            <person name="Henn M.R."/>
            <person name="Birren B.W."/>
            <person name="Taylor J.W."/>
        </authorList>
    </citation>
    <scope>NUCLEOTIDE SEQUENCE [LARGE SCALE GENOMIC DNA]</scope>
    <source>
        <strain evidence="6">RMSCC 3488</strain>
    </source>
</reference>
<dbReference type="Gene3D" id="3.30.70.640">
    <property type="entry name" value="Molybdopterin cofactor biosynthesis C (MoaC) domain"/>
    <property type="match status" value="1"/>
</dbReference>
<evidence type="ECO:0000313" key="6">
    <source>
        <dbReference type="Proteomes" id="UP000054567"/>
    </source>
</evidence>
<dbReference type="SUPFAM" id="SSF55040">
    <property type="entry name" value="Molybdenum cofactor biosynthesis protein C, MoaC"/>
    <property type="match status" value="1"/>
</dbReference>
<dbReference type="GO" id="GO:0061799">
    <property type="term" value="F:cyclic pyranopterin monophosphate synthase activity"/>
    <property type="evidence" value="ECO:0007669"/>
    <property type="project" value="TreeGrafter"/>
</dbReference>
<evidence type="ECO:0000313" key="5">
    <source>
        <dbReference type="EMBL" id="KMM72359.1"/>
    </source>
</evidence>
<evidence type="ECO:0000259" key="4">
    <source>
        <dbReference type="Pfam" id="PF01967"/>
    </source>
</evidence>
<dbReference type="OrthoDB" id="429626at2759"/>
<proteinExistence type="predicted"/>
<dbReference type="VEuPathDB" id="FungiDB:CPAG_08654"/>
<comment type="pathway">
    <text evidence="1">Cofactor biosynthesis; molybdopterin biosynthesis.</text>
</comment>
<dbReference type="UniPathway" id="UPA00344"/>
<protein>
    <submittedName>
        <fullName evidence="5">Molybdenum cofactor biosynthesis protein 1 B</fullName>
    </submittedName>
</protein>
<dbReference type="InterPro" id="IPR050105">
    <property type="entry name" value="MoCo_biosynth_MoaA/MoaC"/>
</dbReference>
<organism evidence="5 6">
    <name type="scientific">Coccidioides posadasii RMSCC 3488</name>
    <dbReference type="NCBI Taxonomy" id="454284"/>
    <lineage>
        <taxon>Eukaryota</taxon>
        <taxon>Fungi</taxon>
        <taxon>Dikarya</taxon>
        <taxon>Ascomycota</taxon>
        <taxon>Pezizomycotina</taxon>
        <taxon>Eurotiomycetes</taxon>
        <taxon>Eurotiomycetidae</taxon>
        <taxon>Onygenales</taxon>
        <taxon>Onygenaceae</taxon>
        <taxon>Coccidioides</taxon>
    </lineage>
</organism>
<reference evidence="6" key="3">
    <citation type="journal article" date="2010" name="Genome Res.">
        <title>Population genomic sequencing of Coccidioides fungi reveals recent hybridization and transposon control.</title>
        <authorList>
            <person name="Neafsey D.E."/>
            <person name="Barker B.M."/>
            <person name="Sharpton T.J."/>
            <person name="Stajich J.E."/>
            <person name="Park D.J."/>
            <person name="Whiston E."/>
            <person name="Hung C.-Y."/>
            <person name="McMahan C."/>
            <person name="White J."/>
            <person name="Sykes S."/>
            <person name="Heiman D."/>
            <person name="Young S."/>
            <person name="Zeng Q."/>
            <person name="Abouelleil A."/>
            <person name="Aftuck L."/>
            <person name="Bessette D."/>
            <person name="Brown A."/>
            <person name="FitzGerald M."/>
            <person name="Lui A."/>
            <person name="Macdonald J.P."/>
            <person name="Priest M."/>
            <person name="Orbach M.J."/>
            <person name="Galgiani J.N."/>
            <person name="Kirkland T.N."/>
            <person name="Cole G.T."/>
            <person name="Birren B.W."/>
            <person name="Henn M.R."/>
            <person name="Taylor J.W."/>
            <person name="Rounsley S.D."/>
        </authorList>
    </citation>
    <scope>NUCLEOTIDE SEQUENCE [LARGE SCALE GENOMIC DNA]</scope>
    <source>
        <strain evidence="6">RMSCC 3488</strain>
    </source>
</reference>
<evidence type="ECO:0000256" key="3">
    <source>
        <dbReference type="SAM" id="MobiDB-lite"/>
    </source>
</evidence>
<dbReference type="InterPro" id="IPR036522">
    <property type="entry name" value="MoaC_sf"/>
</dbReference>
<dbReference type="PANTHER" id="PTHR22960">
    <property type="entry name" value="MOLYBDOPTERIN COFACTOR SYNTHESIS PROTEIN A"/>
    <property type="match status" value="1"/>
</dbReference>
<feature type="domain" description="Molybdopterin cofactor biosynthesis C (MoaC)" evidence="4">
    <location>
        <begin position="23"/>
        <end position="150"/>
    </location>
</feature>
<feature type="compositionally biased region" description="Low complexity" evidence="3">
    <location>
        <begin position="26"/>
        <end position="42"/>
    </location>
</feature>
<evidence type="ECO:0000256" key="1">
    <source>
        <dbReference type="ARBA" id="ARBA00005046"/>
    </source>
</evidence>
<dbReference type="Proteomes" id="UP000054567">
    <property type="component" value="Unassembled WGS sequence"/>
</dbReference>
<evidence type="ECO:0000256" key="2">
    <source>
        <dbReference type="ARBA" id="ARBA00023150"/>
    </source>
</evidence>
<dbReference type="Pfam" id="PF01967">
    <property type="entry name" value="MoaC"/>
    <property type="match status" value="1"/>
</dbReference>
<dbReference type="EMBL" id="DS268114">
    <property type="protein sequence ID" value="KMM72359.1"/>
    <property type="molecule type" value="Genomic_DNA"/>
</dbReference>
<sequence length="166" mass="17277">MSCLRDQAAQESPSNVRSKSSFQTRSARSSNNFTSSPSASNAQRDWEGYTKKGDVLSVARIAGIMAAKKTADIVPLAHPGLGITGVEVDIQACPSSGSDPESVHCFGRTGVEMEALTSVVGGALTVFDMCKAVDKGMVIGEARVVRKKGGKSGDWEEAKRVGGGGV</sequence>
<reference evidence="5 6" key="1">
    <citation type="submission" date="2007-06" db="EMBL/GenBank/DDBJ databases">
        <title>The Genome Sequence of Coccidioides posadasii RMSCC_3488.</title>
        <authorList>
            <consortium name="Coccidioides Genome Resources Consortium"/>
            <consortium name="The Broad Institute Genome Sequencing Platform"/>
            <person name="Henn M.R."/>
            <person name="Sykes S."/>
            <person name="Young S."/>
            <person name="Jaffe D."/>
            <person name="Berlin A."/>
            <person name="Alvarez P."/>
            <person name="Butler J."/>
            <person name="Gnerre S."/>
            <person name="Grabherr M."/>
            <person name="Mauceli E."/>
            <person name="Brockman W."/>
            <person name="Kodira C."/>
            <person name="Alvarado L."/>
            <person name="Zeng Q."/>
            <person name="Crawford M."/>
            <person name="Antoine C."/>
            <person name="Devon K."/>
            <person name="Galgiani J."/>
            <person name="Orsborn K."/>
            <person name="Lewis M.L."/>
            <person name="Nusbaum C."/>
            <person name="Galagan J."/>
            <person name="Birren B."/>
        </authorList>
    </citation>
    <scope>NUCLEOTIDE SEQUENCE [LARGE SCALE GENOMIC DNA]</scope>
    <source>
        <strain evidence="5 6">RMSCC 3488</strain>
    </source>
</reference>
<dbReference type="InterPro" id="IPR002820">
    <property type="entry name" value="Mopterin_CF_biosynth-C_dom"/>
</dbReference>
<dbReference type="PANTHER" id="PTHR22960:SF0">
    <property type="entry name" value="MOLYBDENUM COFACTOR BIOSYNTHESIS PROTEIN 1"/>
    <property type="match status" value="1"/>
</dbReference>
<dbReference type="GO" id="GO:0006777">
    <property type="term" value="P:Mo-molybdopterin cofactor biosynthetic process"/>
    <property type="evidence" value="ECO:0007669"/>
    <property type="project" value="UniProtKB-KW"/>
</dbReference>
<keyword evidence="2" id="KW-0501">Molybdenum cofactor biosynthesis</keyword>
<dbReference type="GO" id="GO:0061798">
    <property type="term" value="F:GTP 3',8'-cyclase activity"/>
    <property type="evidence" value="ECO:0007669"/>
    <property type="project" value="TreeGrafter"/>
</dbReference>
<name>A0A0J6FTC0_COCPO</name>
<feature type="compositionally biased region" description="Polar residues" evidence="3">
    <location>
        <begin position="9"/>
        <end position="25"/>
    </location>
</feature>
<accession>A0A0J6FTC0</accession>